<name>A0A381S153_9ZZZZ</name>
<evidence type="ECO:0000259" key="3">
    <source>
        <dbReference type="PROSITE" id="PS50893"/>
    </source>
</evidence>
<dbReference type="GO" id="GO:0005524">
    <property type="term" value="F:ATP binding"/>
    <property type="evidence" value="ECO:0007669"/>
    <property type="project" value="UniProtKB-KW"/>
</dbReference>
<dbReference type="InterPro" id="IPR027417">
    <property type="entry name" value="P-loop_NTPase"/>
</dbReference>
<feature type="domain" description="ABC transporter" evidence="3">
    <location>
        <begin position="2"/>
        <end position="222"/>
    </location>
</feature>
<dbReference type="PROSITE" id="PS50893">
    <property type="entry name" value="ABC_TRANSPORTER_2"/>
    <property type="match status" value="1"/>
</dbReference>
<reference evidence="4" key="1">
    <citation type="submission" date="2018-05" db="EMBL/GenBank/DDBJ databases">
        <authorList>
            <person name="Lanie J.A."/>
            <person name="Ng W.-L."/>
            <person name="Kazmierczak K.M."/>
            <person name="Andrzejewski T.M."/>
            <person name="Davidsen T.M."/>
            <person name="Wayne K.J."/>
            <person name="Tettelin H."/>
            <person name="Glass J.I."/>
            <person name="Rusch D."/>
            <person name="Podicherti R."/>
            <person name="Tsui H.-C.T."/>
            <person name="Winkler M.E."/>
        </authorList>
    </citation>
    <scope>NUCLEOTIDE SEQUENCE</scope>
</reference>
<protein>
    <recommendedName>
        <fullName evidence="3">ABC transporter domain-containing protein</fullName>
    </recommendedName>
</protein>
<keyword evidence="1" id="KW-0547">Nucleotide-binding</keyword>
<gene>
    <name evidence="4" type="ORF">METZ01_LOCUS50700</name>
</gene>
<evidence type="ECO:0000256" key="1">
    <source>
        <dbReference type="ARBA" id="ARBA00022741"/>
    </source>
</evidence>
<dbReference type="InterPro" id="IPR050334">
    <property type="entry name" value="Molybdenum_import_ModC"/>
</dbReference>
<dbReference type="AlphaFoldDB" id="A0A381S153"/>
<dbReference type="InterPro" id="IPR003439">
    <property type="entry name" value="ABC_transporter-like_ATP-bd"/>
</dbReference>
<dbReference type="PANTHER" id="PTHR43514:SF4">
    <property type="entry name" value="ABC TRANSPORTER I FAMILY MEMBER 10"/>
    <property type="match status" value="1"/>
</dbReference>
<dbReference type="SMART" id="SM00382">
    <property type="entry name" value="AAA"/>
    <property type="match status" value="1"/>
</dbReference>
<evidence type="ECO:0000313" key="4">
    <source>
        <dbReference type="EMBL" id="SUZ97846.1"/>
    </source>
</evidence>
<organism evidence="4">
    <name type="scientific">marine metagenome</name>
    <dbReference type="NCBI Taxonomy" id="408172"/>
    <lineage>
        <taxon>unclassified sequences</taxon>
        <taxon>metagenomes</taxon>
        <taxon>ecological metagenomes</taxon>
    </lineage>
</organism>
<keyword evidence="2" id="KW-0067">ATP-binding</keyword>
<dbReference type="SUPFAM" id="SSF52540">
    <property type="entry name" value="P-loop containing nucleoside triphosphate hydrolases"/>
    <property type="match status" value="1"/>
</dbReference>
<evidence type="ECO:0000256" key="2">
    <source>
        <dbReference type="ARBA" id="ARBA00022840"/>
    </source>
</evidence>
<dbReference type="InterPro" id="IPR003593">
    <property type="entry name" value="AAA+_ATPase"/>
</dbReference>
<dbReference type="GO" id="GO:0016887">
    <property type="term" value="F:ATP hydrolysis activity"/>
    <property type="evidence" value="ECO:0007669"/>
    <property type="project" value="InterPro"/>
</dbReference>
<dbReference type="EMBL" id="UINC01002547">
    <property type="protein sequence ID" value="SUZ97846.1"/>
    <property type="molecule type" value="Genomic_DNA"/>
</dbReference>
<proteinExistence type="predicted"/>
<sequence>MSFSLTLEFTLQQGEFSVEIDERIEADAIALYGPSGAGKTTVLEAVAGLRQPERGRIAVGDRTLFGSDNGVDVPARHRCIGYVPQEVALFPHMNVRQNVTYGAHGAPMEDLARVLAVLDLEPLVERRVEQLSGGEQKRTAIARALMAGSRMLLLDEPLSALDVALQRRVMQYLVRVHDEFNIPMLYVSHRADEVLMLTDWVVQLDNGCVMASGPSKDILPRV</sequence>
<dbReference type="Gene3D" id="3.40.50.300">
    <property type="entry name" value="P-loop containing nucleotide triphosphate hydrolases"/>
    <property type="match status" value="1"/>
</dbReference>
<dbReference type="PANTHER" id="PTHR43514">
    <property type="entry name" value="ABC TRANSPORTER I FAMILY MEMBER 10"/>
    <property type="match status" value="1"/>
</dbReference>
<dbReference type="Pfam" id="PF00005">
    <property type="entry name" value="ABC_tran"/>
    <property type="match status" value="1"/>
</dbReference>
<accession>A0A381S153</accession>